<organism evidence="1 2">
    <name type="scientific">Prauserella halophila</name>
    <dbReference type="NCBI Taxonomy" id="185641"/>
    <lineage>
        <taxon>Bacteria</taxon>
        <taxon>Bacillati</taxon>
        <taxon>Actinomycetota</taxon>
        <taxon>Actinomycetes</taxon>
        <taxon>Pseudonocardiales</taxon>
        <taxon>Pseudonocardiaceae</taxon>
        <taxon>Prauserella</taxon>
    </lineage>
</organism>
<dbReference type="SUPFAM" id="SSF53784">
    <property type="entry name" value="Phosphofructokinase"/>
    <property type="match status" value="1"/>
</dbReference>
<evidence type="ECO:0000313" key="1">
    <source>
        <dbReference type="EMBL" id="GAA1224745.1"/>
    </source>
</evidence>
<keyword evidence="2" id="KW-1185">Reference proteome</keyword>
<proteinExistence type="predicted"/>
<protein>
    <recommendedName>
        <fullName evidence="3">6-phosphofructokinase</fullName>
    </recommendedName>
</protein>
<dbReference type="Proteomes" id="UP001500653">
    <property type="component" value="Unassembled WGS sequence"/>
</dbReference>
<evidence type="ECO:0000313" key="2">
    <source>
        <dbReference type="Proteomes" id="UP001500653"/>
    </source>
</evidence>
<name>A0ABN1VWN0_9PSEU</name>
<sequence>MQARFEREYAPIVVAAEGAQPDAVAAVADGDSGVMTALRGTGIVRVPLVEATAELKTVPAERYAEAEVLFG</sequence>
<evidence type="ECO:0008006" key="3">
    <source>
        <dbReference type="Google" id="ProtNLM"/>
    </source>
</evidence>
<dbReference type="EMBL" id="BAAALN010000001">
    <property type="protein sequence ID" value="GAA1224745.1"/>
    <property type="molecule type" value="Genomic_DNA"/>
</dbReference>
<accession>A0ABN1VWN0</accession>
<comment type="caution">
    <text evidence="1">The sequence shown here is derived from an EMBL/GenBank/DDBJ whole genome shotgun (WGS) entry which is preliminary data.</text>
</comment>
<dbReference type="InterPro" id="IPR035966">
    <property type="entry name" value="PKF_sf"/>
</dbReference>
<gene>
    <name evidence="1" type="ORF">GCM10009676_03010</name>
</gene>
<reference evidence="1 2" key="1">
    <citation type="journal article" date="2019" name="Int. J. Syst. Evol. Microbiol.">
        <title>The Global Catalogue of Microorganisms (GCM) 10K type strain sequencing project: providing services to taxonomists for standard genome sequencing and annotation.</title>
        <authorList>
            <consortium name="The Broad Institute Genomics Platform"/>
            <consortium name="The Broad Institute Genome Sequencing Center for Infectious Disease"/>
            <person name="Wu L."/>
            <person name="Ma J."/>
        </authorList>
    </citation>
    <scope>NUCLEOTIDE SEQUENCE [LARGE SCALE GENOMIC DNA]</scope>
    <source>
        <strain evidence="1 2">JCM 13023</strain>
    </source>
</reference>